<feature type="transmembrane region" description="Helical" evidence="1">
    <location>
        <begin position="458"/>
        <end position="480"/>
    </location>
</feature>
<keyword evidence="1" id="KW-1133">Transmembrane helix</keyword>
<dbReference type="PANTHER" id="PTHR32063">
    <property type="match status" value="1"/>
</dbReference>
<dbReference type="InterPro" id="IPR027463">
    <property type="entry name" value="AcrB_DN_DC_subdom"/>
</dbReference>
<keyword evidence="1" id="KW-0472">Membrane</keyword>
<dbReference type="Gene3D" id="3.30.70.1430">
    <property type="entry name" value="Multidrug efflux transporter AcrB pore domain"/>
    <property type="match status" value="2"/>
</dbReference>
<keyword evidence="3" id="KW-1185">Reference proteome</keyword>
<organism evidence="2 3">
    <name type="scientific">Bradyrhizobium ontarionense</name>
    <dbReference type="NCBI Taxonomy" id="2898149"/>
    <lineage>
        <taxon>Bacteria</taxon>
        <taxon>Pseudomonadati</taxon>
        <taxon>Pseudomonadota</taxon>
        <taxon>Alphaproteobacteria</taxon>
        <taxon>Hyphomicrobiales</taxon>
        <taxon>Nitrobacteraceae</taxon>
        <taxon>Bradyrhizobium</taxon>
    </lineage>
</organism>
<dbReference type="Proteomes" id="UP001431010">
    <property type="component" value="Chromosome"/>
</dbReference>
<feature type="transmembrane region" description="Helical" evidence="1">
    <location>
        <begin position="430"/>
        <end position="451"/>
    </location>
</feature>
<dbReference type="PANTHER" id="PTHR32063:SF78">
    <property type="entry name" value="ACRB_ACRD_ACRF FAMILY PROTEIN"/>
    <property type="match status" value="1"/>
</dbReference>
<dbReference type="SUPFAM" id="SSF82714">
    <property type="entry name" value="Multidrug efflux transporter AcrB TolC docking domain, DN and DC subdomains"/>
    <property type="match status" value="2"/>
</dbReference>
<dbReference type="Pfam" id="PF00873">
    <property type="entry name" value="ACR_tran"/>
    <property type="match status" value="1"/>
</dbReference>
<dbReference type="Gene3D" id="1.20.1640.10">
    <property type="entry name" value="Multidrug efflux transporter AcrB transmembrane domain"/>
    <property type="match status" value="2"/>
</dbReference>
<keyword evidence="1" id="KW-0812">Transmembrane</keyword>
<accession>A0ABY3RBL7</accession>
<feature type="transmembrane region" description="Helical" evidence="1">
    <location>
        <begin position="977"/>
        <end position="1002"/>
    </location>
</feature>
<dbReference type="Gene3D" id="3.30.70.1440">
    <property type="entry name" value="Multidrug efflux transporter AcrB pore domain"/>
    <property type="match status" value="1"/>
</dbReference>
<evidence type="ECO:0000256" key="1">
    <source>
        <dbReference type="SAM" id="Phobius"/>
    </source>
</evidence>
<feature type="transmembrane region" description="Helical" evidence="1">
    <location>
        <begin position="386"/>
        <end position="410"/>
    </location>
</feature>
<dbReference type="InterPro" id="IPR001036">
    <property type="entry name" value="Acrflvin-R"/>
</dbReference>
<dbReference type="SUPFAM" id="SSF82866">
    <property type="entry name" value="Multidrug efflux transporter AcrB transmembrane domain"/>
    <property type="match status" value="2"/>
</dbReference>
<feature type="transmembrane region" description="Helical" evidence="1">
    <location>
        <begin position="358"/>
        <end position="379"/>
    </location>
</feature>
<reference evidence="2" key="1">
    <citation type="journal article" date="2024" name="Antonie Van Leeuwenhoek">
        <title>Bradyrhizobium ontarionense sp. nov., a novel bacterial symbiont isolated from Aeschynomene indica (Indian jointvetch), harbours photosynthesis, nitrogen fixation and nitrous oxide (N2O) reductase genes.</title>
        <authorList>
            <person name="Bromfield E.S.P."/>
            <person name="Cloutier S."/>
        </authorList>
    </citation>
    <scope>NUCLEOTIDE SEQUENCE</scope>
    <source>
        <strain evidence="2">A19</strain>
    </source>
</reference>
<name>A0ABY3RBL7_9BRAD</name>
<dbReference type="RefSeq" id="WP_231322015.1">
    <property type="nucleotide sequence ID" value="NZ_CP088156.1"/>
</dbReference>
<proteinExistence type="predicted"/>
<gene>
    <name evidence="2" type="ORF">LQG66_00070</name>
</gene>
<dbReference type="PRINTS" id="PR00702">
    <property type="entry name" value="ACRIFLAVINRP"/>
</dbReference>
<feature type="transmembrane region" description="Helical" evidence="1">
    <location>
        <begin position="948"/>
        <end position="965"/>
    </location>
</feature>
<evidence type="ECO:0000313" key="3">
    <source>
        <dbReference type="Proteomes" id="UP001431010"/>
    </source>
</evidence>
<dbReference type="EMBL" id="CP088156">
    <property type="protein sequence ID" value="UFZ04765.1"/>
    <property type="molecule type" value="Genomic_DNA"/>
</dbReference>
<dbReference type="SUPFAM" id="SSF82693">
    <property type="entry name" value="Multidrug efflux transporter AcrB pore domain, PN1, PN2, PC1 and PC2 subdomains"/>
    <property type="match status" value="3"/>
</dbReference>
<feature type="transmembrane region" description="Helical" evidence="1">
    <location>
        <begin position="12"/>
        <end position="32"/>
    </location>
</feature>
<protein>
    <submittedName>
        <fullName evidence="2">Efflux RND transporter permease subunit</fullName>
    </submittedName>
</protein>
<feature type="transmembrane region" description="Helical" evidence="1">
    <location>
        <begin position="336"/>
        <end position="352"/>
    </location>
</feature>
<dbReference type="Gene3D" id="3.30.2090.10">
    <property type="entry name" value="Multidrug efflux transporter AcrB TolC docking domain, DN and DC subdomains"/>
    <property type="match status" value="2"/>
</dbReference>
<evidence type="ECO:0000313" key="2">
    <source>
        <dbReference type="EMBL" id="UFZ04765.1"/>
    </source>
</evidence>
<feature type="transmembrane region" description="Helical" evidence="1">
    <location>
        <begin position="848"/>
        <end position="866"/>
    </location>
</feature>
<sequence length="1026" mass="110751">MNISQPFIARPVATSLIMIGVMLLGLVAFFRLPIASLPSVERPTIVINAPFPGASPTTVATALTQPLGRSIGLIPGITEMYATSELGSATIVVQFELQKSVDAAYGAVQAAMKNAAPDLPKGPWPPYAFKANPNGFAPILLAMTSDVVPMSEVYNLADSVVSPKLSELPGVARVYIYGAERHAVRIQVRPDLLASMNLSLERVRLAIVAASQNRPKGALAVDAQRYTIEADDQLLWADDYRDLVVAWRNGAPVRLADIALITDGVINGRVAGWFGTSRAVILYVYKQPDANVVETVDAVKALIPQFEHWLPPAIKLHTVYDRTTLIRASVRDVEQTLLIAVVLVIVIIAVFLKRLAATMIPSVTIPVSLAATLAAMYLCDFSLDNLSLMALTIAAGFVVDDAVIVIENVIRRMEQGETALQAAIAGSRQMGFTVISVTAALVAALIPVLFMPDIVGRYFLEFGATLVIAIIGSALVSLTLTPMLCSRWLVRDEQGAPSSQRNPSWPMRAYARSLDWALHHRVLSLLATLTLTGASVWLYLGLPKSFMPTQDTGVMLVRTVAQSNISFPAMEDRQRTVGELLLSDPAVSGLTSYISDAPRSIGFLVVALKSLESGRPPIQQVIQRLRERTARIDGVRVFFIPLQDLNVGAQGGSARYQYSLWGTDETEVHRAGEAMVRRFRTLPGVIDVVPDWETGGLQAGLTISRARAASLGVTPFGIDNTLNDAFGQRQVNLLYFPTNFARVIYEIDPSTATDPSIFTRLYVPSATGAAVPMAALTTPKRAHSAMWEHHSSQFPARTISFDVKPGAAPKQVLDAIRGEEAAVRLPDGVSAEFRGEAREVEKSPQRQIFLFVAAIITIYLVLGMLYESYVHPLTILSTLPSTAFGALLALKIVGLPFSLITTIACILVVGLVMKNAIMMVDFAIELQRHEGYAARDAISSAAAQRLRPIVMTTLTGIFSALPIAFGTGPGHELRQPLGIAIVGGLIVAQVFTLFTTPVIYMVMDRVSRARSLASPVMAGRQPAPAA</sequence>
<feature type="transmembrane region" description="Helical" evidence="1">
    <location>
        <begin position="886"/>
        <end position="912"/>
    </location>
</feature>
<dbReference type="Gene3D" id="3.30.70.1320">
    <property type="entry name" value="Multidrug efflux transporter AcrB pore domain like"/>
    <property type="match status" value="1"/>
</dbReference>